<dbReference type="Pfam" id="PF00646">
    <property type="entry name" value="F-box"/>
    <property type="match status" value="1"/>
</dbReference>
<dbReference type="STRING" id="4540.A0A3L6QQI8"/>
<dbReference type="NCBIfam" id="TIGR01640">
    <property type="entry name" value="F_box_assoc_1"/>
    <property type="match status" value="1"/>
</dbReference>
<dbReference type="InterPro" id="IPR011043">
    <property type="entry name" value="Gal_Oxase/kelch_b-propeller"/>
</dbReference>
<dbReference type="Proteomes" id="UP000275267">
    <property type="component" value="Unassembled WGS sequence"/>
</dbReference>
<feature type="domain" description="F-box" evidence="2">
    <location>
        <begin position="28"/>
        <end position="67"/>
    </location>
</feature>
<protein>
    <recommendedName>
        <fullName evidence="2">F-box domain-containing protein</fullName>
    </recommendedName>
</protein>
<dbReference type="Pfam" id="PF08268">
    <property type="entry name" value="FBA_3"/>
    <property type="match status" value="1"/>
</dbReference>
<dbReference type="InterPro" id="IPR036047">
    <property type="entry name" value="F-box-like_dom_sf"/>
</dbReference>
<evidence type="ECO:0000259" key="2">
    <source>
        <dbReference type="PROSITE" id="PS50181"/>
    </source>
</evidence>
<dbReference type="PANTHER" id="PTHR31111:SF133">
    <property type="entry name" value="OS07G0196600 PROTEIN"/>
    <property type="match status" value="1"/>
</dbReference>
<dbReference type="PANTHER" id="PTHR31111">
    <property type="entry name" value="BNAA05G37150D PROTEIN-RELATED"/>
    <property type="match status" value="1"/>
</dbReference>
<sequence>MGSALGRDERAATVAGPDPAPAPAPAPASNVDELPVDVLYEILLRIPAKALCRLRLVCRSWRSLTSDPCFAGAHSSRHPLIAGLRRHDDEIHVVDVYSGGVAKTIRCLGLTWLDVNLSVQGDLVCFLAAPCKYDLQPQARILDLTTGATTVLPDGDMDTHLSACVLGHVPSTGEHKVLRVGSLYATNPQSCDVVTLAAGDGGAQQWRATPHPPISVSLDFRQIAVVGAVVYFLLDGFSIHDGSDVKPDSVASFDLVAEEWTPTTIRGPLSTHHLVDAFLVHGRRWLLNYIQLAKLNGCLAMIHHDDQYCSMDLWFLQLQVKMSKGSWTKRYSIQYASLSKCLLFNLPYPLVVLDDGRILVWFRRARGLRSYDKITGTWEDLAVLEDYLPVSVYEGSLLRSGVQGLSSPGNT</sequence>
<reference evidence="4" key="1">
    <citation type="journal article" date="2019" name="Nat. Commun.">
        <title>The genome of broomcorn millet.</title>
        <authorList>
            <person name="Zou C."/>
            <person name="Miki D."/>
            <person name="Li D."/>
            <person name="Tang Q."/>
            <person name="Xiao L."/>
            <person name="Rajput S."/>
            <person name="Deng P."/>
            <person name="Jia W."/>
            <person name="Huang R."/>
            <person name="Zhang M."/>
            <person name="Sun Y."/>
            <person name="Hu J."/>
            <person name="Fu X."/>
            <person name="Schnable P.S."/>
            <person name="Li F."/>
            <person name="Zhang H."/>
            <person name="Feng B."/>
            <person name="Zhu X."/>
            <person name="Liu R."/>
            <person name="Schnable J.C."/>
            <person name="Zhu J.-K."/>
            <person name="Zhang H."/>
        </authorList>
    </citation>
    <scope>NUCLEOTIDE SEQUENCE [LARGE SCALE GENOMIC DNA]</scope>
</reference>
<dbReference type="CDD" id="cd22157">
    <property type="entry name" value="F-box_AtFBW1-like"/>
    <property type="match status" value="1"/>
</dbReference>
<dbReference type="AlphaFoldDB" id="A0A3L6QQI8"/>
<dbReference type="SMART" id="SM00256">
    <property type="entry name" value="FBOX"/>
    <property type="match status" value="1"/>
</dbReference>
<dbReference type="PROSITE" id="PS50181">
    <property type="entry name" value="FBOX"/>
    <property type="match status" value="1"/>
</dbReference>
<evidence type="ECO:0000313" key="3">
    <source>
        <dbReference type="EMBL" id="RLM84975.1"/>
    </source>
</evidence>
<dbReference type="SUPFAM" id="SSF81383">
    <property type="entry name" value="F-box domain"/>
    <property type="match status" value="1"/>
</dbReference>
<dbReference type="EMBL" id="PQIB02000011">
    <property type="protein sequence ID" value="RLM84975.1"/>
    <property type="molecule type" value="Genomic_DNA"/>
</dbReference>
<dbReference type="SUPFAM" id="SSF50965">
    <property type="entry name" value="Galactose oxidase, central domain"/>
    <property type="match status" value="1"/>
</dbReference>
<evidence type="ECO:0000313" key="4">
    <source>
        <dbReference type="Proteomes" id="UP000275267"/>
    </source>
</evidence>
<feature type="compositionally biased region" description="Basic and acidic residues" evidence="1">
    <location>
        <begin position="1"/>
        <end position="11"/>
    </location>
</feature>
<proteinExistence type="predicted"/>
<dbReference type="Gene3D" id="1.20.1280.50">
    <property type="match status" value="1"/>
</dbReference>
<keyword evidence="4" id="KW-1185">Reference proteome</keyword>
<feature type="region of interest" description="Disordered" evidence="1">
    <location>
        <begin position="1"/>
        <end position="28"/>
    </location>
</feature>
<dbReference type="OrthoDB" id="599132at2759"/>
<dbReference type="InterPro" id="IPR017451">
    <property type="entry name" value="F-box-assoc_interact_dom"/>
</dbReference>
<accession>A0A3L6QQI8</accession>
<evidence type="ECO:0000256" key="1">
    <source>
        <dbReference type="SAM" id="MobiDB-lite"/>
    </source>
</evidence>
<dbReference type="InterPro" id="IPR013187">
    <property type="entry name" value="F-box-assoc_dom_typ3"/>
</dbReference>
<organism evidence="3 4">
    <name type="scientific">Panicum miliaceum</name>
    <name type="common">Proso millet</name>
    <name type="synonym">Broomcorn millet</name>
    <dbReference type="NCBI Taxonomy" id="4540"/>
    <lineage>
        <taxon>Eukaryota</taxon>
        <taxon>Viridiplantae</taxon>
        <taxon>Streptophyta</taxon>
        <taxon>Embryophyta</taxon>
        <taxon>Tracheophyta</taxon>
        <taxon>Spermatophyta</taxon>
        <taxon>Magnoliopsida</taxon>
        <taxon>Liliopsida</taxon>
        <taxon>Poales</taxon>
        <taxon>Poaceae</taxon>
        <taxon>PACMAD clade</taxon>
        <taxon>Panicoideae</taxon>
        <taxon>Panicodae</taxon>
        <taxon>Paniceae</taxon>
        <taxon>Panicinae</taxon>
        <taxon>Panicum</taxon>
        <taxon>Panicum sect. Panicum</taxon>
    </lineage>
</organism>
<gene>
    <name evidence="3" type="ORF">C2845_PM04G31720</name>
</gene>
<comment type="caution">
    <text evidence="3">The sequence shown here is derived from an EMBL/GenBank/DDBJ whole genome shotgun (WGS) entry which is preliminary data.</text>
</comment>
<name>A0A3L6QQI8_PANMI</name>
<dbReference type="InterPro" id="IPR001810">
    <property type="entry name" value="F-box_dom"/>
</dbReference>